<organism evidence="2 3">
    <name type="scientific">Natranaerobius thermophilus (strain ATCC BAA-1301 / DSM 18059 / JW/NM-WN-LF)</name>
    <dbReference type="NCBI Taxonomy" id="457570"/>
    <lineage>
        <taxon>Bacteria</taxon>
        <taxon>Bacillati</taxon>
        <taxon>Bacillota</taxon>
        <taxon>Clostridia</taxon>
        <taxon>Natranaerobiales</taxon>
        <taxon>Natranaerobiaceae</taxon>
        <taxon>Natranaerobius</taxon>
    </lineage>
</organism>
<dbReference type="AlphaFoldDB" id="B2A5B9"/>
<dbReference type="KEGG" id="nth:Nther_0356"/>
<dbReference type="EMBL" id="CP001034">
    <property type="protein sequence ID" value="ACB83953.1"/>
    <property type="molecule type" value="Genomic_DNA"/>
</dbReference>
<dbReference type="Proteomes" id="UP000001683">
    <property type="component" value="Chromosome"/>
</dbReference>
<reference evidence="2 3" key="1">
    <citation type="submission" date="2008-04" db="EMBL/GenBank/DDBJ databases">
        <title>Complete sequence of chromosome of Natranaerobius thermophilus JW/NM-WN-LF.</title>
        <authorList>
            <consortium name="US DOE Joint Genome Institute"/>
            <person name="Copeland A."/>
            <person name="Lucas S."/>
            <person name="Lapidus A."/>
            <person name="Glavina del Rio T."/>
            <person name="Dalin E."/>
            <person name="Tice H."/>
            <person name="Bruce D."/>
            <person name="Goodwin L."/>
            <person name="Pitluck S."/>
            <person name="Chertkov O."/>
            <person name="Brettin T."/>
            <person name="Detter J.C."/>
            <person name="Han C."/>
            <person name="Kuske C.R."/>
            <person name="Schmutz J."/>
            <person name="Larimer F."/>
            <person name="Land M."/>
            <person name="Hauser L."/>
            <person name="Kyrpides N."/>
            <person name="Lykidis A."/>
            <person name="Mesbah N.M."/>
            <person name="Wiegel J."/>
        </authorList>
    </citation>
    <scope>NUCLEOTIDE SEQUENCE [LARGE SCALE GENOMIC DNA]</scope>
    <source>
        <strain evidence="3">ATCC BAA-1301 / DSM 18059 / JW/NM-WN-LF</strain>
    </source>
</reference>
<sequence>MQDIYKKPLILLGFILLLLITGLVIPDEEKSEADSEEQHASDSHNQGDTSDEKGGKEKFLTIEEINEIAEEKAEEYSNYDLLELTRKDDYKGLETNLETRAYDEQFNNREYLYKQLLRARDYGAKYVPDDETMRKNLFIMDLLNLQTKLPQPEYDTVVPGIDYEEFQHLKNNLPDDFKKDKLQYNDGEELSDRLINPSTEFLYASNENNDIDSRFIELNMTFNDFNDSVYHKFNDDKTQAEFVSSPDLINFIENASGSSDLTSMIGFLIIKTADEDNQFDIPADENAYKVPIYLYIEPIPRDKQFEKMEEKDLKFGEAHKIGHKINEIIHFEIIEDDNLPIKEVDSERTLEYYFPEETMEENEYYREEFFYKMRAHPQYRNRSIYGDEMLPARWHEQSPARIVSIFRTIQDDHRIPIDDPDKINSLFFY</sequence>
<name>B2A5B9_NATTJ</name>
<dbReference type="HOGENOM" id="CLU_683012_0_0_9"/>
<feature type="compositionally biased region" description="Basic and acidic residues" evidence="1">
    <location>
        <begin position="32"/>
        <end position="42"/>
    </location>
</feature>
<evidence type="ECO:0000313" key="2">
    <source>
        <dbReference type="EMBL" id="ACB83953.1"/>
    </source>
</evidence>
<dbReference type="RefSeq" id="WP_012446841.1">
    <property type="nucleotide sequence ID" value="NC_010718.1"/>
</dbReference>
<evidence type="ECO:0000313" key="3">
    <source>
        <dbReference type="Proteomes" id="UP000001683"/>
    </source>
</evidence>
<feature type="region of interest" description="Disordered" evidence="1">
    <location>
        <begin position="30"/>
        <end position="56"/>
    </location>
</feature>
<keyword evidence="3" id="KW-1185">Reference proteome</keyword>
<proteinExistence type="predicted"/>
<evidence type="ECO:0000256" key="1">
    <source>
        <dbReference type="SAM" id="MobiDB-lite"/>
    </source>
</evidence>
<protein>
    <submittedName>
        <fullName evidence="2">Uncharacterized protein</fullName>
    </submittedName>
</protein>
<reference evidence="2 3" key="2">
    <citation type="journal article" date="2011" name="J. Bacteriol.">
        <title>Complete genome sequence of the anaerobic, halophilic alkalithermophile Natranaerobius thermophilus JW/NM-WN-LF.</title>
        <authorList>
            <person name="Zhao B."/>
            <person name="Mesbah N.M."/>
            <person name="Dalin E."/>
            <person name="Goodwin L."/>
            <person name="Nolan M."/>
            <person name="Pitluck S."/>
            <person name="Chertkov O."/>
            <person name="Brettin T.S."/>
            <person name="Han J."/>
            <person name="Larimer F.W."/>
            <person name="Land M.L."/>
            <person name="Hauser L."/>
            <person name="Kyrpides N."/>
            <person name="Wiegel J."/>
        </authorList>
    </citation>
    <scope>NUCLEOTIDE SEQUENCE [LARGE SCALE GENOMIC DNA]</scope>
    <source>
        <strain evidence="3">ATCC BAA-1301 / DSM 18059 / JW/NM-WN-LF</strain>
    </source>
</reference>
<accession>B2A5B9</accession>
<gene>
    <name evidence="2" type="ordered locus">Nther_0356</name>
</gene>
<dbReference type="InParanoid" id="B2A5B9"/>